<keyword evidence="2 8" id="KW-0812">Transmembrane</keyword>
<evidence type="ECO:0000256" key="8">
    <source>
        <dbReference type="SAM" id="Phobius"/>
    </source>
</evidence>
<dbReference type="STRING" id="9009.A0A226NFS3"/>
<reference evidence="11 12" key="1">
    <citation type="submission" date="2016-07" db="EMBL/GenBank/DDBJ databases">
        <title>Disparate Historic Effective Population Sizes Predicted by Modern Levels of Genome Diversity for the Scaled Quail (Callipepla squamata) and the Northern Bobwhite (Colinus virginianus): Inferences from First and Second Generation Draft Genome Assemblies for Sympatric New World Quail.</title>
        <authorList>
            <person name="Oldeschulte D.L."/>
            <person name="Halley Y.A."/>
            <person name="Bhattarai E.K."/>
            <person name="Brashear W.A."/>
            <person name="Hill J."/>
            <person name="Metz R.P."/>
            <person name="Johnson C.D."/>
            <person name="Rollins D."/>
            <person name="Peterson M.J."/>
            <person name="Bickhart D.M."/>
            <person name="Decker J.E."/>
            <person name="Seabury C.M."/>
        </authorList>
    </citation>
    <scope>NUCLEOTIDE SEQUENCE [LARGE SCALE GENOMIC DNA]</scope>
    <source>
        <strain evidence="11 12">Texas</strain>
        <tissue evidence="11">Leg muscle</tissue>
    </source>
</reference>
<dbReference type="PANTHER" id="PTHR23037">
    <property type="entry name" value="CYTOKINE RECEPTOR"/>
    <property type="match status" value="1"/>
</dbReference>
<dbReference type="PANTHER" id="PTHR23037:SF46">
    <property type="entry name" value="INTERLEUKIN 5 RECEPTOR SUBUNIT ALPHA"/>
    <property type="match status" value="1"/>
</dbReference>
<keyword evidence="4 8" id="KW-1133">Transmembrane helix</keyword>
<dbReference type="PROSITE" id="PS01356">
    <property type="entry name" value="HEMATOPO_REC_S_F2"/>
    <property type="match status" value="1"/>
</dbReference>
<dbReference type="Pfam" id="PF18611">
    <property type="entry name" value="IL3Ra_N"/>
    <property type="match status" value="1"/>
</dbReference>
<dbReference type="OrthoDB" id="9835959at2759"/>
<gene>
    <name evidence="11" type="ORF">ASZ78_014012</name>
</gene>
<dbReference type="InterPro" id="IPR040907">
    <property type="entry name" value="IL3Ra_N"/>
</dbReference>
<evidence type="ECO:0000313" key="12">
    <source>
        <dbReference type="Proteomes" id="UP000198323"/>
    </source>
</evidence>
<evidence type="ECO:0000256" key="1">
    <source>
        <dbReference type="ARBA" id="ARBA00004479"/>
    </source>
</evidence>
<keyword evidence="12" id="KW-1185">Reference proteome</keyword>
<organism evidence="11 12">
    <name type="scientific">Callipepla squamata</name>
    <name type="common">Scaled quail</name>
    <dbReference type="NCBI Taxonomy" id="9009"/>
    <lineage>
        <taxon>Eukaryota</taxon>
        <taxon>Metazoa</taxon>
        <taxon>Chordata</taxon>
        <taxon>Craniata</taxon>
        <taxon>Vertebrata</taxon>
        <taxon>Euteleostomi</taxon>
        <taxon>Archelosauria</taxon>
        <taxon>Archosauria</taxon>
        <taxon>Dinosauria</taxon>
        <taxon>Saurischia</taxon>
        <taxon>Theropoda</taxon>
        <taxon>Coelurosauria</taxon>
        <taxon>Aves</taxon>
        <taxon>Neognathae</taxon>
        <taxon>Galloanserae</taxon>
        <taxon>Galliformes</taxon>
        <taxon>Odontophoridae</taxon>
        <taxon>Callipepla</taxon>
    </lineage>
</organism>
<evidence type="ECO:0008006" key="13">
    <source>
        <dbReference type="Google" id="ProtNLM"/>
    </source>
</evidence>
<evidence type="ECO:0000256" key="6">
    <source>
        <dbReference type="ARBA" id="ARBA00023170"/>
    </source>
</evidence>
<protein>
    <recommendedName>
        <fullName evidence="13">Type I cytokine receptor cytokine-binding domain-containing protein</fullName>
    </recommendedName>
</protein>
<evidence type="ECO:0000256" key="5">
    <source>
        <dbReference type="ARBA" id="ARBA00023136"/>
    </source>
</evidence>
<dbReference type="InterPro" id="IPR003961">
    <property type="entry name" value="FN3_dom"/>
</dbReference>
<accession>A0A226NFS3</accession>
<dbReference type="FunFam" id="2.60.40.10:FF:001087">
    <property type="entry name" value="Colony stimulating factor 2 receptor alpha subunit"/>
    <property type="match status" value="1"/>
</dbReference>
<evidence type="ECO:0000256" key="2">
    <source>
        <dbReference type="ARBA" id="ARBA00022692"/>
    </source>
</evidence>
<dbReference type="Pfam" id="PF09240">
    <property type="entry name" value="IL6Ra-bind"/>
    <property type="match status" value="1"/>
</dbReference>
<evidence type="ECO:0000256" key="3">
    <source>
        <dbReference type="ARBA" id="ARBA00022729"/>
    </source>
</evidence>
<evidence type="ECO:0000313" key="11">
    <source>
        <dbReference type="EMBL" id="OXB66277.1"/>
    </source>
</evidence>
<evidence type="ECO:0000256" key="7">
    <source>
        <dbReference type="ARBA" id="ARBA00023180"/>
    </source>
</evidence>
<dbReference type="GO" id="GO:0004896">
    <property type="term" value="F:cytokine receptor activity"/>
    <property type="evidence" value="ECO:0007669"/>
    <property type="project" value="InterPro"/>
</dbReference>
<keyword evidence="7" id="KW-0325">Glycoprotein</keyword>
<dbReference type="InterPro" id="IPR036116">
    <property type="entry name" value="FN3_sf"/>
</dbReference>
<dbReference type="InterPro" id="IPR003532">
    <property type="entry name" value="Short_hematopoietin_rcpt_2_CS"/>
</dbReference>
<feature type="domain" description="IL-3 receptor alpha chain N-terminal" evidence="10">
    <location>
        <begin position="44"/>
        <end position="115"/>
    </location>
</feature>
<dbReference type="InterPro" id="IPR015321">
    <property type="entry name" value="TypeI_recpt_CBD"/>
</dbReference>
<dbReference type="InterPro" id="IPR013783">
    <property type="entry name" value="Ig-like_fold"/>
</dbReference>
<keyword evidence="5 8" id="KW-0472">Membrane</keyword>
<keyword evidence="3" id="KW-0732">Signal</keyword>
<feature type="domain" description="Type I cytokine receptor cytokine-binding" evidence="9">
    <location>
        <begin position="132"/>
        <end position="222"/>
    </location>
</feature>
<evidence type="ECO:0000256" key="4">
    <source>
        <dbReference type="ARBA" id="ARBA00022989"/>
    </source>
</evidence>
<dbReference type="AlphaFoldDB" id="A0A226NFS3"/>
<dbReference type="CDD" id="cd00063">
    <property type="entry name" value="FN3"/>
    <property type="match status" value="1"/>
</dbReference>
<dbReference type="EMBL" id="MCFN01000067">
    <property type="protein sequence ID" value="OXB66277.1"/>
    <property type="molecule type" value="Genomic_DNA"/>
</dbReference>
<comment type="subcellular location">
    <subcellularLocation>
        <location evidence="1">Membrane</location>
        <topology evidence="1">Single-pass type I membrane protein</topology>
    </subcellularLocation>
</comment>
<name>A0A226NFS3_CALSU</name>
<sequence>MVWKEEEKMLACLGLIFMTQWMLLVAQMYDGWQCTNWEISDSPIQNLTLNWWKTELSWISTMNLTEYECSVIVDSNEVTIQVKNTNCIFGRDFALPLHNGASFSVTAESTNNTYSVTCKYIPQGINGSAIENFSCVIYNISFMNCTWQAGRNAPRDTQYFLYWQNSEGDDTMECELYIKDENRRHMGCRFKNVKIEKAYFLVNGSSKNSLIQFYDKYIELYTIEKLMPPSNVTVNCDKTLDSCTIQWQRPQISHSNKDKCFKYEVKITSKEISTSHIVQNPNMRKKNLVKIRAAGHGCLVKEDWGEWSEAVEFGNEETFSSSVWILPVLAIATLSVVIFTIFFCRRYT</sequence>
<keyword evidence="6" id="KW-0675">Receptor</keyword>
<dbReference type="GO" id="GO:0009897">
    <property type="term" value="C:external side of plasma membrane"/>
    <property type="evidence" value="ECO:0007669"/>
    <property type="project" value="TreeGrafter"/>
</dbReference>
<feature type="transmembrane region" description="Helical" evidence="8">
    <location>
        <begin position="324"/>
        <end position="344"/>
    </location>
</feature>
<proteinExistence type="predicted"/>
<dbReference type="SUPFAM" id="SSF49265">
    <property type="entry name" value="Fibronectin type III"/>
    <property type="match status" value="2"/>
</dbReference>
<evidence type="ECO:0000259" key="9">
    <source>
        <dbReference type="Pfam" id="PF09240"/>
    </source>
</evidence>
<evidence type="ECO:0000259" key="10">
    <source>
        <dbReference type="Pfam" id="PF18611"/>
    </source>
</evidence>
<comment type="caution">
    <text evidence="11">The sequence shown here is derived from an EMBL/GenBank/DDBJ whole genome shotgun (WGS) entry which is preliminary data.</text>
</comment>
<dbReference type="Proteomes" id="UP000198323">
    <property type="component" value="Unassembled WGS sequence"/>
</dbReference>
<dbReference type="Gene3D" id="2.60.40.10">
    <property type="entry name" value="Immunoglobulins"/>
    <property type="match status" value="2"/>
</dbReference>